<accession>A0A6J1NT90</accession>
<feature type="transmembrane region" description="Helical" evidence="1">
    <location>
        <begin position="21"/>
        <end position="45"/>
    </location>
</feature>
<dbReference type="AlphaFoldDB" id="A0A6J1NT90"/>
<dbReference type="RefSeq" id="XP_023949959.1">
    <property type="nucleotide sequence ID" value="XM_024094191.2"/>
</dbReference>
<protein>
    <submittedName>
        <fullName evidence="3">Uncharacterized protein LOC112054412</fullName>
    </submittedName>
</protein>
<keyword evidence="1" id="KW-1133">Transmembrane helix</keyword>
<evidence type="ECO:0000256" key="1">
    <source>
        <dbReference type="SAM" id="Phobius"/>
    </source>
</evidence>
<keyword evidence="1" id="KW-0812">Transmembrane</keyword>
<feature type="transmembrane region" description="Helical" evidence="1">
    <location>
        <begin position="65"/>
        <end position="91"/>
    </location>
</feature>
<dbReference type="Proteomes" id="UP001652582">
    <property type="component" value="Chromosome 16"/>
</dbReference>
<dbReference type="GeneID" id="112054412"/>
<feature type="transmembrane region" description="Helical" evidence="1">
    <location>
        <begin position="127"/>
        <end position="145"/>
    </location>
</feature>
<feature type="transmembrane region" description="Helical" evidence="1">
    <location>
        <begin position="103"/>
        <end position="121"/>
    </location>
</feature>
<keyword evidence="2" id="KW-1185">Reference proteome</keyword>
<organism evidence="2 3">
    <name type="scientific">Bicyclus anynana</name>
    <name type="common">Squinting bush brown butterfly</name>
    <dbReference type="NCBI Taxonomy" id="110368"/>
    <lineage>
        <taxon>Eukaryota</taxon>
        <taxon>Metazoa</taxon>
        <taxon>Ecdysozoa</taxon>
        <taxon>Arthropoda</taxon>
        <taxon>Hexapoda</taxon>
        <taxon>Insecta</taxon>
        <taxon>Pterygota</taxon>
        <taxon>Neoptera</taxon>
        <taxon>Endopterygota</taxon>
        <taxon>Lepidoptera</taxon>
        <taxon>Glossata</taxon>
        <taxon>Ditrysia</taxon>
        <taxon>Papilionoidea</taxon>
        <taxon>Nymphalidae</taxon>
        <taxon>Satyrinae</taxon>
        <taxon>Satyrini</taxon>
        <taxon>Mycalesina</taxon>
        <taxon>Bicyclus</taxon>
    </lineage>
</organism>
<sequence length="160" mass="18136">MGRMELPVLDKCCFVLDLKTGCIVLGVVNSILTFVLAVILITFAVDLKEMSLVKREFSDEGGVYSVLYAFVVVFVVVLFVKFLLDLVFVWAVYKEKSGIIKKYCIFWIVVLVLHVICFLKSMPHMGAGHLISQTFFIAENFYYIAVVRSYLKSINEDGVL</sequence>
<evidence type="ECO:0000313" key="2">
    <source>
        <dbReference type="Proteomes" id="UP001652582"/>
    </source>
</evidence>
<dbReference type="OrthoDB" id="7448221at2759"/>
<gene>
    <name evidence="3" type="primary">LOC112054412</name>
</gene>
<dbReference type="KEGG" id="bany:112054412"/>
<reference evidence="3" key="1">
    <citation type="submission" date="2025-08" db="UniProtKB">
        <authorList>
            <consortium name="RefSeq"/>
        </authorList>
    </citation>
    <scope>IDENTIFICATION</scope>
</reference>
<evidence type="ECO:0000313" key="3">
    <source>
        <dbReference type="RefSeq" id="XP_023949959.1"/>
    </source>
</evidence>
<name>A0A6J1NT90_BICAN</name>
<keyword evidence="1" id="KW-0472">Membrane</keyword>
<proteinExistence type="predicted"/>